<comment type="caution">
    <text evidence="1">The sequence shown here is derived from an EMBL/GenBank/DDBJ whole genome shotgun (WGS) entry which is preliminary data.</text>
</comment>
<dbReference type="GO" id="GO:0005634">
    <property type="term" value="C:nucleus"/>
    <property type="evidence" value="ECO:0007669"/>
    <property type="project" value="TreeGrafter"/>
</dbReference>
<protein>
    <recommendedName>
        <fullName evidence="3">SET domain-containing protein</fullName>
    </recommendedName>
</protein>
<name>A0A448XA89_9PLAT</name>
<dbReference type="InterPro" id="IPR046341">
    <property type="entry name" value="SET_dom_sf"/>
</dbReference>
<proteinExistence type="predicted"/>
<dbReference type="Gene3D" id="2.170.270.10">
    <property type="entry name" value="SET domain"/>
    <property type="match status" value="1"/>
</dbReference>
<dbReference type="PANTHER" id="PTHR12977">
    <property type="entry name" value="SUPPRESSOR OF VARIEGATION 4-20-RELATED"/>
    <property type="match status" value="1"/>
</dbReference>
<dbReference type="Proteomes" id="UP000784294">
    <property type="component" value="Unassembled WGS sequence"/>
</dbReference>
<dbReference type="AlphaFoldDB" id="A0A448XA89"/>
<dbReference type="PANTHER" id="PTHR12977:SF4">
    <property type="entry name" value="HISTONE-LYSINE N-METHYLTRANSFERASE KMT5B"/>
    <property type="match status" value="1"/>
</dbReference>
<reference evidence="1" key="1">
    <citation type="submission" date="2018-11" db="EMBL/GenBank/DDBJ databases">
        <authorList>
            <consortium name="Pathogen Informatics"/>
        </authorList>
    </citation>
    <scope>NUCLEOTIDE SEQUENCE</scope>
</reference>
<gene>
    <name evidence="1" type="ORF">PXEA_LOCUS25536</name>
</gene>
<sequence length="139" mass="15919">MYSSRKNRSQLWLGPAAFFTINCDGDARMSLEAKRDIKKGDEIFIYYGDHFFDVGNCACECFTCELLGRGYFSKATDPYSFPDGPILSPSYYKAIVESDQKDKSTPIMLKKSQKCMSKHYCLCIRPSLLSLQAHPFYFL</sequence>
<dbReference type="GO" id="GO:0042799">
    <property type="term" value="F:histone H4K20 methyltransferase activity"/>
    <property type="evidence" value="ECO:0007669"/>
    <property type="project" value="TreeGrafter"/>
</dbReference>
<evidence type="ECO:0000313" key="2">
    <source>
        <dbReference type="Proteomes" id="UP000784294"/>
    </source>
</evidence>
<dbReference type="InterPro" id="IPR039977">
    <property type="entry name" value="Suv4-20/Set9"/>
</dbReference>
<dbReference type="OrthoDB" id="6627536at2759"/>
<organism evidence="1 2">
    <name type="scientific">Protopolystoma xenopodis</name>
    <dbReference type="NCBI Taxonomy" id="117903"/>
    <lineage>
        <taxon>Eukaryota</taxon>
        <taxon>Metazoa</taxon>
        <taxon>Spiralia</taxon>
        <taxon>Lophotrochozoa</taxon>
        <taxon>Platyhelminthes</taxon>
        <taxon>Monogenea</taxon>
        <taxon>Polyopisthocotylea</taxon>
        <taxon>Polystomatidea</taxon>
        <taxon>Polystomatidae</taxon>
        <taxon>Protopolystoma</taxon>
    </lineage>
</organism>
<dbReference type="EMBL" id="CAAALY010130142">
    <property type="protein sequence ID" value="VEL32096.1"/>
    <property type="molecule type" value="Genomic_DNA"/>
</dbReference>
<keyword evidence="2" id="KW-1185">Reference proteome</keyword>
<evidence type="ECO:0000313" key="1">
    <source>
        <dbReference type="EMBL" id="VEL32096.1"/>
    </source>
</evidence>
<dbReference type="SUPFAM" id="SSF82199">
    <property type="entry name" value="SET domain"/>
    <property type="match status" value="1"/>
</dbReference>
<accession>A0A448XA89</accession>
<evidence type="ECO:0008006" key="3">
    <source>
        <dbReference type="Google" id="ProtNLM"/>
    </source>
</evidence>